<feature type="coiled-coil region" evidence="2">
    <location>
        <begin position="20"/>
        <end position="54"/>
    </location>
</feature>
<evidence type="ECO:0000256" key="1">
    <source>
        <dbReference type="ARBA" id="ARBA00023054"/>
    </source>
</evidence>
<name>A0ABS5U538_9BACT</name>
<gene>
    <name evidence="3" type="primary">zapB</name>
    <name evidence="3" type="ORF">KJB30_03240</name>
</gene>
<keyword evidence="4" id="KW-1185">Reference proteome</keyword>
<dbReference type="Gene3D" id="1.20.5.340">
    <property type="match status" value="1"/>
</dbReference>
<reference evidence="3 4" key="1">
    <citation type="submission" date="2021-05" db="EMBL/GenBank/DDBJ databases">
        <title>The draft genome of Geobacter chapellei DSM 13688.</title>
        <authorList>
            <person name="Xu Z."/>
            <person name="Masuda Y."/>
            <person name="Itoh H."/>
            <person name="Senoo K."/>
        </authorList>
    </citation>
    <scope>NUCLEOTIDE SEQUENCE [LARGE SCALE GENOMIC DNA]</scope>
    <source>
        <strain evidence="3 4">DSM 13688</strain>
    </source>
</reference>
<sequence>MSSELFHALDEKVSGLLEKYVSLKDENALLLEEIASLEEANKRLQSEREGFKAGVDAILSKLEGV</sequence>
<keyword evidence="3" id="KW-0132">Cell division</keyword>
<evidence type="ECO:0000313" key="4">
    <source>
        <dbReference type="Proteomes" id="UP000784128"/>
    </source>
</evidence>
<keyword evidence="3" id="KW-0131">Cell cycle</keyword>
<keyword evidence="1 2" id="KW-0175">Coiled coil</keyword>
<proteinExistence type="predicted"/>
<organism evidence="3 4">
    <name type="scientific">Pelotalea chapellei</name>
    <dbReference type="NCBI Taxonomy" id="44671"/>
    <lineage>
        <taxon>Bacteria</taxon>
        <taxon>Pseudomonadati</taxon>
        <taxon>Thermodesulfobacteriota</taxon>
        <taxon>Desulfuromonadia</taxon>
        <taxon>Geobacterales</taxon>
        <taxon>Geobacteraceae</taxon>
        <taxon>Pelotalea</taxon>
    </lineage>
</organism>
<dbReference type="GO" id="GO:0051301">
    <property type="term" value="P:cell division"/>
    <property type="evidence" value="ECO:0007669"/>
    <property type="project" value="UniProtKB-KW"/>
</dbReference>
<evidence type="ECO:0000313" key="3">
    <source>
        <dbReference type="EMBL" id="MBT1070788.1"/>
    </source>
</evidence>
<dbReference type="RefSeq" id="WP_214296496.1">
    <property type="nucleotide sequence ID" value="NZ_JAHDYS010000002.1"/>
</dbReference>
<dbReference type="EMBL" id="JAHDYS010000002">
    <property type="protein sequence ID" value="MBT1070788.1"/>
    <property type="molecule type" value="Genomic_DNA"/>
</dbReference>
<dbReference type="Pfam" id="PF06005">
    <property type="entry name" value="ZapB"/>
    <property type="match status" value="1"/>
</dbReference>
<protein>
    <submittedName>
        <fullName evidence="3">Cell division protein ZapB</fullName>
    </submittedName>
</protein>
<dbReference type="Proteomes" id="UP000784128">
    <property type="component" value="Unassembled WGS sequence"/>
</dbReference>
<evidence type="ECO:0000256" key="2">
    <source>
        <dbReference type="SAM" id="Coils"/>
    </source>
</evidence>
<comment type="caution">
    <text evidence="3">The sequence shown here is derived from an EMBL/GenBank/DDBJ whole genome shotgun (WGS) entry which is preliminary data.</text>
</comment>
<accession>A0ABS5U538</accession>
<dbReference type="InterPro" id="IPR009252">
    <property type="entry name" value="Cell_div_ZapB"/>
</dbReference>